<feature type="chain" id="PRO_5002077239" description="Secreted protein" evidence="1">
    <location>
        <begin position="20"/>
        <end position="123"/>
    </location>
</feature>
<keyword evidence="1" id="KW-0732">Signal</keyword>
<gene>
    <name evidence="2" type="ORF">Tcan_01538</name>
</gene>
<dbReference type="EMBL" id="JPKZ01001699">
    <property type="protein sequence ID" value="KHN80633.1"/>
    <property type="molecule type" value="Genomic_DNA"/>
</dbReference>
<feature type="signal peptide" evidence="1">
    <location>
        <begin position="1"/>
        <end position="19"/>
    </location>
</feature>
<evidence type="ECO:0000256" key="1">
    <source>
        <dbReference type="SAM" id="SignalP"/>
    </source>
</evidence>
<dbReference type="Proteomes" id="UP000031036">
    <property type="component" value="Unassembled WGS sequence"/>
</dbReference>
<keyword evidence="3" id="KW-1185">Reference proteome</keyword>
<evidence type="ECO:0008006" key="4">
    <source>
        <dbReference type="Google" id="ProtNLM"/>
    </source>
</evidence>
<evidence type="ECO:0000313" key="3">
    <source>
        <dbReference type="Proteomes" id="UP000031036"/>
    </source>
</evidence>
<name>A0A0B2VGH4_TOXCA</name>
<sequence length="123" mass="13981">MSPVLLIILAPLDNVSVLAVIFVKCTRTGNNSFCESTHLMCVPAYEVLYRYAKMHLAIHKCVMLCRSANSSLRSSCNVNLCCRHSSMNRLSPHSYQRQFATRLSLILRKRSFNCSNFNESIFS</sequence>
<proteinExistence type="predicted"/>
<evidence type="ECO:0000313" key="2">
    <source>
        <dbReference type="EMBL" id="KHN80633.1"/>
    </source>
</evidence>
<dbReference type="AlphaFoldDB" id="A0A0B2VGH4"/>
<organism evidence="2 3">
    <name type="scientific">Toxocara canis</name>
    <name type="common">Canine roundworm</name>
    <dbReference type="NCBI Taxonomy" id="6265"/>
    <lineage>
        <taxon>Eukaryota</taxon>
        <taxon>Metazoa</taxon>
        <taxon>Ecdysozoa</taxon>
        <taxon>Nematoda</taxon>
        <taxon>Chromadorea</taxon>
        <taxon>Rhabditida</taxon>
        <taxon>Spirurina</taxon>
        <taxon>Ascaridomorpha</taxon>
        <taxon>Ascaridoidea</taxon>
        <taxon>Toxocaridae</taxon>
        <taxon>Toxocara</taxon>
    </lineage>
</organism>
<comment type="caution">
    <text evidence="2">The sequence shown here is derived from an EMBL/GenBank/DDBJ whole genome shotgun (WGS) entry which is preliminary data.</text>
</comment>
<accession>A0A0B2VGH4</accession>
<reference evidence="2 3" key="1">
    <citation type="submission" date="2014-11" db="EMBL/GenBank/DDBJ databases">
        <title>Genetic blueprint of the zoonotic pathogen Toxocara canis.</title>
        <authorList>
            <person name="Zhu X.-Q."/>
            <person name="Korhonen P.K."/>
            <person name="Cai H."/>
            <person name="Young N.D."/>
            <person name="Nejsum P."/>
            <person name="von Samson-Himmelstjerna G."/>
            <person name="Boag P.R."/>
            <person name="Tan P."/>
            <person name="Li Q."/>
            <person name="Min J."/>
            <person name="Yang Y."/>
            <person name="Wang X."/>
            <person name="Fang X."/>
            <person name="Hall R.S."/>
            <person name="Hofmann A."/>
            <person name="Sternberg P.W."/>
            <person name="Jex A.R."/>
            <person name="Gasser R.B."/>
        </authorList>
    </citation>
    <scope>NUCLEOTIDE SEQUENCE [LARGE SCALE GENOMIC DNA]</scope>
    <source>
        <strain evidence="2">PN_DK_2014</strain>
    </source>
</reference>
<feature type="non-terminal residue" evidence="2">
    <location>
        <position position="123"/>
    </location>
</feature>
<protein>
    <recommendedName>
        <fullName evidence="4">Secreted protein</fullName>
    </recommendedName>
</protein>